<dbReference type="Pfam" id="PF06013">
    <property type="entry name" value="WXG100"/>
    <property type="match status" value="1"/>
</dbReference>
<dbReference type="SUPFAM" id="SSF140453">
    <property type="entry name" value="EsxAB dimer-like"/>
    <property type="match status" value="1"/>
</dbReference>
<gene>
    <name evidence="1" type="ORF">LX83_007046</name>
</gene>
<dbReference type="EMBL" id="JAMTCK010000025">
    <property type="protein sequence ID" value="MCP2170155.1"/>
    <property type="molecule type" value="Genomic_DNA"/>
</dbReference>
<dbReference type="AlphaFoldDB" id="A0AAE3GLB8"/>
<dbReference type="InterPro" id="IPR036689">
    <property type="entry name" value="ESAT-6-like_sf"/>
</dbReference>
<evidence type="ECO:0000313" key="2">
    <source>
        <dbReference type="Proteomes" id="UP001206128"/>
    </source>
</evidence>
<organism evidence="1 2">
    <name type="scientific">Goodfellowiella coeruleoviolacea</name>
    <dbReference type="NCBI Taxonomy" id="334858"/>
    <lineage>
        <taxon>Bacteria</taxon>
        <taxon>Bacillati</taxon>
        <taxon>Actinomycetota</taxon>
        <taxon>Actinomycetes</taxon>
        <taxon>Pseudonocardiales</taxon>
        <taxon>Pseudonocardiaceae</taxon>
        <taxon>Goodfellowiella</taxon>
    </lineage>
</organism>
<keyword evidence="2" id="KW-1185">Reference proteome</keyword>
<protein>
    <submittedName>
        <fullName evidence="1">Conserved protein YukE</fullName>
    </submittedName>
</protein>
<name>A0AAE3GLB8_9PSEU</name>
<dbReference type="RefSeq" id="WP_253780048.1">
    <property type="nucleotide sequence ID" value="NZ_JAMTCK010000025.1"/>
</dbReference>
<sequence length="106" mass="10748">MQTSPSAGTVAMNYAAVTTAGQSLVKYSGEISQSVSDLDTALGPVRESWYGSGSASGASAQVAEANLRRLLAEMSQIITNIGNLLSTSATDAAALDQSLTSKFASA</sequence>
<dbReference type="Proteomes" id="UP001206128">
    <property type="component" value="Unassembled WGS sequence"/>
</dbReference>
<comment type="caution">
    <text evidence="1">The sequence shown here is derived from an EMBL/GenBank/DDBJ whole genome shotgun (WGS) entry which is preliminary data.</text>
</comment>
<proteinExistence type="predicted"/>
<evidence type="ECO:0000313" key="1">
    <source>
        <dbReference type="EMBL" id="MCP2170155.1"/>
    </source>
</evidence>
<reference evidence="1" key="1">
    <citation type="submission" date="2022-06" db="EMBL/GenBank/DDBJ databases">
        <title>Genomic Encyclopedia of Archaeal and Bacterial Type Strains, Phase II (KMG-II): from individual species to whole genera.</title>
        <authorList>
            <person name="Goeker M."/>
        </authorList>
    </citation>
    <scope>NUCLEOTIDE SEQUENCE</scope>
    <source>
        <strain evidence="1">DSM 43935</strain>
    </source>
</reference>
<accession>A0AAE3GLB8</accession>
<dbReference type="InterPro" id="IPR010310">
    <property type="entry name" value="T7SS_ESAT-6-like"/>
</dbReference>
<dbReference type="Gene3D" id="1.10.287.1060">
    <property type="entry name" value="ESAT-6-like"/>
    <property type="match status" value="1"/>
</dbReference>